<proteinExistence type="predicted"/>
<dbReference type="Proteomes" id="UP000181936">
    <property type="component" value="Chromosome"/>
</dbReference>
<dbReference type="AlphaFoldDB" id="A0A1L3MS02"/>
<dbReference type="EMBL" id="CP016020">
    <property type="protein sequence ID" value="APH05131.1"/>
    <property type="molecule type" value="Genomic_DNA"/>
</dbReference>
<accession>A0A1L3MS02</accession>
<keyword evidence="2" id="KW-1185">Reference proteome</keyword>
<reference evidence="1 2" key="1">
    <citation type="journal article" date="2016" name="Sci. Rep.">
        <title>Complete genome sequence and transcriptomic analysis of a novel marine strain Bacillus weihaiensis reveals the mechanism of brown algae degradation.</title>
        <authorList>
            <person name="Zhu Y."/>
            <person name="Chen P."/>
            <person name="Bao Y."/>
            <person name="Men Y."/>
            <person name="Zeng Y."/>
            <person name="Yang J."/>
            <person name="Sun J."/>
            <person name="Sun Y."/>
        </authorList>
    </citation>
    <scope>NUCLEOTIDE SEQUENCE [LARGE SCALE GENOMIC DNA]</scope>
    <source>
        <strain evidence="1 2">Alg07</strain>
    </source>
</reference>
<organism evidence="1 2">
    <name type="scientific">Bacillus weihaiensis</name>
    <dbReference type="NCBI Taxonomy" id="1547283"/>
    <lineage>
        <taxon>Bacteria</taxon>
        <taxon>Bacillati</taxon>
        <taxon>Bacillota</taxon>
        <taxon>Bacilli</taxon>
        <taxon>Bacillales</taxon>
        <taxon>Bacillaceae</taxon>
        <taxon>Bacillus</taxon>
    </lineage>
</organism>
<name>A0A1L3MS02_9BACI</name>
<gene>
    <name evidence="1" type="ORF">A9C19_10425</name>
</gene>
<dbReference type="OrthoDB" id="2932882at2"/>
<evidence type="ECO:0000313" key="1">
    <source>
        <dbReference type="EMBL" id="APH05131.1"/>
    </source>
</evidence>
<sequence>MIRTYEFLYLPTDVGTIRVDIYYKHAFFYVQAELNGLLTSSYAQRKVDAVKKSLLLLSKEHHAFGHFE</sequence>
<evidence type="ECO:0000313" key="2">
    <source>
        <dbReference type="Proteomes" id="UP000181936"/>
    </source>
</evidence>
<dbReference type="RefSeq" id="WP_072579924.1">
    <property type="nucleotide sequence ID" value="NZ_CP016020.1"/>
</dbReference>
<protein>
    <submittedName>
        <fullName evidence="1">Uncharacterized protein</fullName>
    </submittedName>
</protein>
<dbReference type="KEGG" id="bwh:A9C19_10425"/>